<dbReference type="Gene3D" id="3.30.1330.40">
    <property type="entry name" value="RutC-like"/>
    <property type="match status" value="1"/>
</dbReference>
<comment type="caution">
    <text evidence="1">The sequence shown here is derived from an EMBL/GenBank/DDBJ whole genome shotgun (WGS) entry which is preliminary data.</text>
</comment>
<dbReference type="Pfam" id="PF01042">
    <property type="entry name" value="Ribonuc_L-PSP"/>
    <property type="match status" value="1"/>
</dbReference>
<dbReference type="InterPro" id="IPR035959">
    <property type="entry name" value="RutC-like_sf"/>
</dbReference>
<organism evidence="1 2">
    <name type="scientific">Roseobacter cerasinus</name>
    <dbReference type="NCBI Taxonomy" id="2602289"/>
    <lineage>
        <taxon>Bacteria</taxon>
        <taxon>Pseudomonadati</taxon>
        <taxon>Pseudomonadota</taxon>
        <taxon>Alphaproteobacteria</taxon>
        <taxon>Rhodobacterales</taxon>
        <taxon>Roseobacteraceae</taxon>
        <taxon>Roseobacter</taxon>
    </lineage>
</organism>
<proteinExistence type="predicted"/>
<evidence type="ECO:0000313" key="2">
    <source>
        <dbReference type="Proteomes" id="UP000436522"/>
    </source>
</evidence>
<gene>
    <name evidence="1" type="ORF">So717_29030</name>
</gene>
<evidence type="ECO:0000313" key="1">
    <source>
        <dbReference type="EMBL" id="GFE51150.1"/>
    </source>
</evidence>
<dbReference type="InterPro" id="IPR006175">
    <property type="entry name" value="YjgF/YER057c/UK114"/>
</dbReference>
<dbReference type="Proteomes" id="UP000436522">
    <property type="component" value="Unassembled WGS sequence"/>
</dbReference>
<dbReference type="EMBL" id="BLIV01000005">
    <property type="protein sequence ID" value="GFE51150.1"/>
    <property type="molecule type" value="Genomic_DNA"/>
</dbReference>
<keyword evidence="2" id="KW-1185">Reference proteome</keyword>
<sequence>MRALIPSEMAELERDWQMSPGLISGRHVFLTGFNGCPLDGPPSSDPATQIETAFNAVAMVLAEAGLDFRDVVDMTSYHVGLAEHLALFRHLRAKRLRRPYPAWTAIEVAGFATTGVIVELKVVARLRTG</sequence>
<reference evidence="1 2" key="1">
    <citation type="submission" date="2019-12" db="EMBL/GenBank/DDBJ databases">
        <title>Roseobacter cerasinus sp. nov., isolated from seawater around aquaculture.</title>
        <authorList>
            <person name="Muramatsu S."/>
            <person name="Takabe Y."/>
            <person name="Mori K."/>
            <person name="Takaichi S."/>
            <person name="Hanada S."/>
        </authorList>
    </citation>
    <scope>NUCLEOTIDE SEQUENCE [LARGE SCALE GENOMIC DNA]</scope>
    <source>
        <strain evidence="1 2">AI77</strain>
    </source>
</reference>
<dbReference type="SUPFAM" id="SSF55298">
    <property type="entry name" value="YjgF-like"/>
    <property type="match status" value="1"/>
</dbReference>
<name>A0A640VUR1_9RHOB</name>
<protein>
    <submittedName>
        <fullName evidence="1">Uncharacterized protein</fullName>
    </submittedName>
</protein>
<accession>A0A640VUR1</accession>
<dbReference type="AlphaFoldDB" id="A0A640VUR1"/>